<evidence type="ECO:0000313" key="4">
    <source>
        <dbReference type="Proteomes" id="UP001501747"/>
    </source>
</evidence>
<dbReference type="Proteomes" id="UP001501747">
    <property type="component" value="Unassembled WGS sequence"/>
</dbReference>
<keyword evidence="4" id="KW-1185">Reference proteome</keyword>
<sequence>MTAPTPSANVPNVALVTSDETNATLGTSPVWARWVAAVLAVVVLVAGAVLLFGGGDGGRVELTSSSARHSVRLVVERARVGTTAMDVEATGASTVDSVRLEPAMHMGHAMRPAATTTVGPGRFRAENVLLEMTGQWEVTVVLRDGTGTERVVFPLLVS</sequence>
<protein>
    <recommendedName>
        <fullName evidence="2">YtkA-like domain-containing protein</fullName>
    </recommendedName>
</protein>
<evidence type="ECO:0000313" key="3">
    <source>
        <dbReference type="EMBL" id="GAA4012333.1"/>
    </source>
</evidence>
<dbReference type="Pfam" id="PF13115">
    <property type="entry name" value="YtkA"/>
    <property type="match status" value="1"/>
</dbReference>
<reference evidence="4" key="1">
    <citation type="journal article" date="2019" name="Int. J. Syst. Evol. Microbiol.">
        <title>The Global Catalogue of Microorganisms (GCM) 10K type strain sequencing project: providing services to taxonomists for standard genome sequencing and annotation.</title>
        <authorList>
            <consortium name="The Broad Institute Genomics Platform"/>
            <consortium name="The Broad Institute Genome Sequencing Center for Infectious Disease"/>
            <person name="Wu L."/>
            <person name="Ma J."/>
        </authorList>
    </citation>
    <scope>NUCLEOTIDE SEQUENCE [LARGE SCALE GENOMIC DNA]</scope>
    <source>
        <strain evidence="4">JCM 17342</strain>
    </source>
</reference>
<dbReference type="EMBL" id="BAABAL010000014">
    <property type="protein sequence ID" value="GAA4012333.1"/>
    <property type="molecule type" value="Genomic_DNA"/>
</dbReference>
<keyword evidence="1" id="KW-1133">Transmembrane helix</keyword>
<evidence type="ECO:0000259" key="2">
    <source>
        <dbReference type="Pfam" id="PF13115"/>
    </source>
</evidence>
<accession>A0ABP7SIV5</accession>
<feature type="domain" description="YtkA-like" evidence="2">
    <location>
        <begin position="71"/>
        <end position="140"/>
    </location>
</feature>
<evidence type="ECO:0000256" key="1">
    <source>
        <dbReference type="SAM" id="Phobius"/>
    </source>
</evidence>
<keyword evidence="1" id="KW-0812">Transmembrane</keyword>
<proteinExistence type="predicted"/>
<feature type="transmembrane region" description="Helical" evidence="1">
    <location>
        <begin position="31"/>
        <end position="52"/>
    </location>
</feature>
<dbReference type="InterPro" id="IPR032693">
    <property type="entry name" value="YtkA-like_dom"/>
</dbReference>
<name>A0ABP7SIV5_9PSEU</name>
<organism evidence="3 4">
    <name type="scientific">Allokutzneria multivorans</name>
    <dbReference type="NCBI Taxonomy" id="1142134"/>
    <lineage>
        <taxon>Bacteria</taxon>
        <taxon>Bacillati</taxon>
        <taxon>Actinomycetota</taxon>
        <taxon>Actinomycetes</taxon>
        <taxon>Pseudonocardiales</taxon>
        <taxon>Pseudonocardiaceae</taxon>
        <taxon>Allokutzneria</taxon>
    </lineage>
</organism>
<keyword evidence="1" id="KW-0472">Membrane</keyword>
<gene>
    <name evidence="3" type="ORF">GCM10022247_38650</name>
</gene>
<comment type="caution">
    <text evidence="3">The sequence shown here is derived from an EMBL/GenBank/DDBJ whole genome shotgun (WGS) entry which is preliminary data.</text>
</comment>